<dbReference type="EMBL" id="NXGS01000106">
    <property type="protein sequence ID" value="PIM96291.1"/>
    <property type="molecule type" value="Genomic_DNA"/>
</dbReference>
<gene>
    <name evidence="1" type="primary">groS</name>
    <name evidence="1" type="ORF">alecur_156</name>
</gene>
<accession>A0ABX4MHZ2</accession>
<evidence type="ECO:0000313" key="1">
    <source>
        <dbReference type="EMBL" id="PIM96291.1"/>
    </source>
</evidence>
<comment type="caution">
    <text evidence="1">The sequence shown here is derived from an EMBL/GenBank/DDBJ whole genome shotgun (WGS) entry which is preliminary data.</text>
</comment>
<dbReference type="Proteomes" id="UP000229529">
    <property type="component" value="Unassembled WGS sequence"/>
</dbReference>
<name>A0ABX4MHZ2_9HYPH</name>
<evidence type="ECO:0000313" key="2">
    <source>
        <dbReference type="Proteomes" id="UP000229529"/>
    </source>
</evidence>
<proteinExistence type="predicted"/>
<protein>
    <submittedName>
        <fullName evidence="1">10 kDa chaperonin</fullName>
    </submittedName>
</protein>
<dbReference type="SUPFAM" id="SSF50129">
    <property type="entry name" value="GroES-like"/>
    <property type="match status" value="1"/>
</dbReference>
<organism evidence="1 2">
    <name type="scientific">Candidatus Hodgkinia cicadicola</name>
    <dbReference type="NCBI Taxonomy" id="573658"/>
    <lineage>
        <taxon>Bacteria</taxon>
        <taxon>Pseudomonadati</taxon>
        <taxon>Pseudomonadota</taxon>
        <taxon>Alphaproteobacteria</taxon>
        <taxon>Hyphomicrobiales</taxon>
        <taxon>Candidatus Hodgkinia</taxon>
    </lineage>
</organism>
<keyword evidence="2" id="KW-1185">Reference proteome</keyword>
<reference evidence="1" key="1">
    <citation type="submission" date="2017-09" db="EMBL/GenBank/DDBJ databases">
        <authorList>
            <person name="Campbell M.A."/>
            <person name="Lukasik P."/>
            <person name="Simon C."/>
            <person name="McCutcheon J.P."/>
        </authorList>
    </citation>
    <scope>NUCLEOTIDE SEQUENCE [LARGE SCALE GENOMIC DNA]</scope>
    <source>
        <strain evidence="1">ALECUR</strain>
    </source>
</reference>
<sequence length="90" mass="10102">MYLRVLSARLIVAAIEKRNMILKGVVVPSLNSSRLCEGVVISPNSELKTGDKVLYIKTEELCYDLNSLKVDIVNISDIVAVFQVSYNKWN</sequence>
<dbReference type="InterPro" id="IPR011032">
    <property type="entry name" value="GroES-like_sf"/>
</dbReference>